<dbReference type="EMBL" id="JJRY01000008">
    <property type="protein sequence ID" value="KEF38303.1"/>
    <property type="molecule type" value="Genomic_DNA"/>
</dbReference>
<dbReference type="SMART" id="SM00899">
    <property type="entry name" value="FeoA"/>
    <property type="match status" value="1"/>
</dbReference>
<dbReference type="Proteomes" id="UP000027936">
    <property type="component" value="Unassembled WGS sequence"/>
</dbReference>
<organism evidence="3 4">
    <name type="scientific">Schinkia azotoformans MEV2011</name>
    <dbReference type="NCBI Taxonomy" id="1348973"/>
    <lineage>
        <taxon>Bacteria</taxon>
        <taxon>Bacillati</taxon>
        <taxon>Bacillota</taxon>
        <taxon>Bacilli</taxon>
        <taxon>Bacillales</taxon>
        <taxon>Bacillaceae</taxon>
        <taxon>Calidifontibacillus/Schinkia group</taxon>
        <taxon>Schinkia</taxon>
    </lineage>
</organism>
<dbReference type="SUPFAM" id="SSF50037">
    <property type="entry name" value="C-terminal domain of transcriptional repressors"/>
    <property type="match status" value="1"/>
</dbReference>
<dbReference type="GO" id="GO:0046914">
    <property type="term" value="F:transition metal ion binding"/>
    <property type="evidence" value="ECO:0007669"/>
    <property type="project" value="InterPro"/>
</dbReference>
<protein>
    <submittedName>
        <fullName evidence="3">Fe2+ transport system protein A</fullName>
    </submittedName>
</protein>
<gene>
    <name evidence="3" type="ORF">M670_02344</name>
</gene>
<accession>A0A072NMZ9</accession>
<evidence type="ECO:0000256" key="1">
    <source>
        <dbReference type="ARBA" id="ARBA00023004"/>
    </source>
</evidence>
<dbReference type="Gene3D" id="2.30.30.90">
    <property type="match status" value="1"/>
</dbReference>
<dbReference type="PANTHER" id="PTHR42954:SF1">
    <property type="entry name" value="FERROUS IRON TRANSPORTER FEOA DOMAIN-CONTAINING PROTEIN"/>
    <property type="match status" value="1"/>
</dbReference>
<dbReference type="InterPro" id="IPR038157">
    <property type="entry name" value="FeoA_core_dom"/>
</dbReference>
<dbReference type="AlphaFoldDB" id="A0A072NMZ9"/>
<dbReference type="InterPro" id="IPR007167">
    <property type="entry name" value="Fe-transptr_FeoA-like"/>
</dbReference>
<evidence type="ECO:0000313" key="4">
    <source>
        <dbReference type="Proteomes" id="UP000027936"/>
    </source>
</evidence>
<dbReference type="InterPro" id="IPR008988">
    <property type="entry name" value="Transcriptional_repressor_C"/>
</dbReference>
<keyword evidence="1" id="KW-0408">Iron</keyword>
<name>A0A072NMZ9_SCHAZ</name>
<reference evidence="3 4" key="1">
    <citation type="submission" date="2014-04" db="EMBL/GenBank/DDBJ databases">
        <title>Draft genome sequence of Bacillus azotoformans MEV2011, a (co-) denitrifying strain unable to grow in the presence of oxygen.</title>
        <authorList>
            <person name="Nielsen M."/>
            <person name="Schreiber L."/>
            <person name="Finster K."/>
            <person name="Schramm A."/>
        </authorList>
    </citation>
    <scope>NUCLEOTIDE SEQUENCE [LARGE SCALE GENOMIC DNA]</scope>
    <source>
        <strain evidence="3 4">MEV2011</strain>
    </source>
</reference>
<dbReference type="RefSeq" id="WP_004431746.1">
    <property type="nucleotide sequence ID" value="NZ_JJRY01000008.1"/>
</dbReference>
<dbReference type="Pfam" id="PF04023">
    <property type="entry name" value="FeoA"/>
    <property type="match status" value="1"/>
</dbReference>
<dbReference type="OrthoDB" id="9811076at2"/>
<evidence type="ECO:0000259" key="2">
    <source>
        <dbReference type="SMART" id="SM00899"/>
    </source>
</evidence>
<sequence>MVLSDLKQGEKARIKDFSMLSDIVKRRLIDMGIYEGVEVCLKSNMPFGGPCMIETYGQCVGIRRNEASTIRVDKS</sequence>
<comment type="caution">
    <text evidence="3">The sequence shown here is derived from an EMBL/GenBank/DDBJ whole genome shotgun (WGS) entry which is preliminary data.</text>
</comment>
<dbReference type="PATRIC" id="fig|1348973.3.peg.2261"/>
<dbReference type="GeneID" id="89467344"/>
<dbReference type="PANTHER" id="PTHR42954">
    <property type="entry name" value="FE(2+) TRANSPORT PROTEIN A"/>
    <property type="match status" value="1"/>
</dbReference>
<evidence type="ECO:0000313" key="3">
    <source>
        <dbReference type="EMBL" id="KEF38303.1"/>
    </source>
</evidence>
<feature type="domain" description="Ferrous iron transporter FeoA-like" evidence="2">
    <location>
        <begin position="1"/>
        <end position="74"/>
    </location>
</feature>
<dbReference type="InterPro" id="IPR052713">
    <property type="entry name" value="FeoA"/>
</dbReference>
<proteinExistence type="predicted"/>